<dbReference type="InterPro" id="IPR010982">
    <property type="entry name" value="Lambda_DNA-bd_dom_sf"/>
</dbReference>
<sequence length="383" mass="40632">MTGEGRAALALDDGGVTDAGAGLEGGASSSVGVGVGVGVGSGPRQTRRSTNTVTLTDVAQHARVSPQTVSRSIRSPELVSEFTLERVRNSIAETGYVPNLAASNLASNRSMTVAAVIPAVSASVFADALHGLEEVLSPAGYQLFIGSTDYRPSHEEELVRALLGRRPDGIFIVGTKHSPNTTHLLRESRVPVVEAWDLTDDPIDSVVGFSNRDAISALVQFAVTRGYAHPTFAGSFQTGDFRAIARRGAFEDSVRELYPGEPIRVVDSGTATVDFETGRRLLDETLTTYPETDVLMFASDVFAAGAVLECARRGIRIPGDIAITGFGDFEISRHLVPTLTTVAVPNRQIGTIAGELLLARMTHRPVENSELDLGFSVVARESA</sequence>
<keyword evidence="6" id="KW-1185">Reference proteome</keyword>
<dbReference type="SUPFAM" id="SSF53822">
    <property type="entry name" value="Periplasmic binding protein-like I"/>
    <property type="match status" value="1"/>
</dbReference>
<keyword evidence="1" id="KW-0805">Transcription regulation</keyword>
<proteinExistence type="predicted"/>
<feature type="domain" description="HTH lacI-type" evidence="4">
    <location>
        <begin position="53"/>
        <end position="107"/>
    </location>
</feature>
<keyword evidence="2 5" id="KW-0238">DNA-binding</keyword>
<dbReference type="Pfam" id="PF00356">
    <property type="entry name" value="LacI"/>
    <property type="match status" value="1"/>
</dbReference>
<protein>
    <submittedName>
        <fullName evidence="5">LacI family DNA-binding transcriptional regulator</fullName>
    </submittedName>
</protein>
<evidence type="ECO:0000256" key="1">
    <source>
        <dbReference type="ARBA" id="ARBA00023015"/>
    </source>
</evidence>
<evidence type="ECO:0000259" key="4">
    <source>
        <dbReference type="PROSITE" id="PS50932"/>
    </source>
</evidence>
<dbReference type="InterPro" id="IPR046335">
    <property type="entry name" value="LacI/GalR-like_sensor"/>
</dbReference>
<reference evidence="5" key="1">
    <citation type="submission" date="2022-08" db="EMBL/GenBank/DDBJ databases">
        <authorList>
            <person name="Deng Y."/>
            <person name="Han X.-F."/>
            <person name="Zhang Y.-Q."/>
        </authorList>
    </citation>
    <scope>NUCLEOTIDE SEQUENCE</scope>
    <source>
        <strain evidence="5">CPCC 203386</strain>
    </source>
</reference>
<dbReference type="SMART" id="SM00354">
    <property type="entry name" value="HTH_LACI"/>
    <property type="match status" value="1"/>
</dbReference>
<dbReference type="PANTHER" id="PTHR30146:SF33">
    <property type="entry name" value="TRANSCRIPTIONAL REGULATOR"/>
    <property type="match status" value="1"/>
</dbReference>
<gene>
    <name evidence="5" type="ORF">N1032_19745</name>
</gene>
<evidence type="ECO:0000256" key="3">
    <source>
        <dbReference type="ARBA" id="ARBA00023163"/>
    </source>
</evidence>
<accession>A0ABT2H7R9</accession>
<dbReference type="EMBL" id="JANLCJ010000010">
    <property type="protein sequence ID" value="MCS5735978.1"/>
    <property type="molecule type" value="Genomic_DNA"/>
</dbReference>
<dbReference type="PROSITE" id="PS50932">
    <property type="entry name" value="HTH_LACI_2"/>
    <property type="match status" value="1"/>
</dbReference>
<dbReference type="GO" id="GO:0003677">
    <property type="term" value="F:DNA binding"/>
    <property type="evidence" value="ECO:0007669"/>
    <property type="project" value="UniProtKB-KW"/>
</dbReference>
<evidence type="ECO:0000256" key="2">
    <source>
        <dbReference type="ARBA" id="ARBA00023125"/>
    </source>
</evidence>
<dbReference type="CDD" id="cd01392">
    <property type="entry name" value="HTH_LacI"/>
    <property type="match status" value="1"/>
</dbReference>
<dbReference type="InterPro" id="IPR000843">
    <property type="entry name" value="HTH_LacI"/>
</dbReference>
<dbReference type="Proteomes" id="UP001165586">
    <property type="component" value="Unassembled WGS sequence"/>
</dbReference>
<dbReference type="Pfam" id="PF13377">
    <property type="entry name" value="Peripla_BP_3"/>
    <property type="match status" value="1"/>
</dbReference>
<dbReference type="PANTHER" id="PTHR30146">
    <property type="entry name" value="LACI-RELATED TRANSCRIPTIONAL REPRESSOR"/>
    <property type="match status" value="1"/>
</dbReference>
<evidence type="ECO:0000313" key="5">
    <source>
        <dbReference type="EMBL" id="MCS5735978.1"/>
    </source>
</evidence>
<keyword evidence="3" id="KW-0804">Transcription</keyword>
<dbReference type="Gene3D" id="1.10.260.40">
    <property type="entry name" value="lambda repressor-like DNA-binding domains"/>
    <property type="match status" value="1"/>
</dbReference>
<dbReference type="RefSeq" id="WP_259541449.1">
    <property type="nucleotide sequence ID" value="NZ_JANLCJ010000010.1"/>
</dbReference>
<name>A0ABT2H7R9_9MICO</name>
<dbReference type="SUPFAM" id="SSF47413">
    <property type="entry name" value="lambda repressor-like DNA-binding domains"/>
    <property type="match status" value="1"/>
</dbReference>
<dbReference type="InterPro" id="IPR028082">
    <property type="entry name" value="Peripla_BP_I"/>
</dbReference>
<dbReference type="CDD" id="cd01575">
    <property type="entry name" value="PBP1_GntR"/>
    <property type="match status" value="1"/>
</dbReference>
<comment type="caution">
    <text evidence="5">The sequence shown here is derived from an EMBL/GenBank/DDBJ whole genome shotgun (WGS) entry which is preliminary data.</text>
</comment>
<evidence type="ECO:0000313" key="6">
    <source>
        <dbReference type="Proteomes" id="UP001165586"/>
    </source>
</evidence>
<dbReference type="Gene3D" id="3.40.50.2300">
    <property type="match status" value="2"/>
</dbReference>
<organism evidence="5 6">
    <name type="scientific">Herbiconiux daphne</name>
    <dbReference type="NCBI Taxonomy" id="2970914"/>
    <lineage>
        <taxon>Bacteria</taxon>
        <taxon>Bacillati</taxon>
        <taxon>Actinomycetota</taxon>
        <taxon>Actinomycetes</taxon>
        <taxon>Micrococcales</taxon>
        <taxon>Microbacteriaceae</taxon>
        <taxon>Herbiconiux</taxon>
    </lineage>
</organism>